<evidence type="ECO:0000256" key="1">
    <source>
        <dbReference type="SAM" id="Phobius"/>
    </source>
</evidence>
<dbReference type="PANTHER" id="PTHR24096:SF393">
    <property type="entry name" value="LIGASE, PUTATIVE-RELATED"/>
    <property type="match status" value="1"/>
</dbReference>
<dbReference type="SUPFAM" id="SSF56801">
    <property type="entry name" value="Acetyl-CoA synthetase-like"/>
    <property type="match status" value="1"/>
</dbReference>
<evidence type="ECO:0000259" key="3">
    <source>
        <dbReference type="Pfam" id="PF13193"/>
    </source>
</evidence>
<dbReference type="GO" id="GO:0019748">
    <property type="term" value="P:secondary metabolic process"/>
    <property type="evidence" value="ECO:0007669"/>
    <property type="project" value="TreeGrafter"/>
</dbReference>
<dbReference type="PANTHER" id="PTHR24096">
    <property type="entry name" value="LONG-CHAIN-FATTY-ACID--COA LIGASE"/>
    <property type="match status" value="1"/>
</dbReference>
<sequence length="559" mass="62281">MKSSRREAFEVLTGPGKVFELYQDRVWGRSCKLFRNTPLSLRELFTSTRSNNTFVIYEDERYTFEETYQRSCRIAQIIKTKYGIRKGDRVAISMRNFPEWIFIFNAITSIGAIAVAMNALWQSKEMEYGLKDCGASLLFADQERVDRLKPSWDKINTNVVAIRATRILDGVSTLDSLLQTQPDCPMPEEKLNPDDRAMILYTSGSTGKPKGAVSSHRNILSALFSWSLQAEIRSYMEEEVSLKIQTSDNQSATLLAVPLFHATGCLAVMLQSYRAQRKMVCMYKWDTTEAARLIEKEKISGFNGPATMSGDLVDAAKVSGRDLSSLQSVGGGGAPRSPNQVRDIAATFNNAMPSTGWGMTETNSVGTGIGGEDYLQHPNSVGVCHAALEMRVVKDEKVLRAGETGELQIKGASIIEGYWEQPEATKKAFDGEWLRTGDIGYIDTEGYVYIIDRIKDLVIRGGENIGSAEVESALNEHADVIEASVYAVPDERYGEEVGVTIYSQGSPDPEELRDFLKERIAQFKIPRYIEITNTSLPRLASGKINKRDLRIKATKRISA</sequence>
<feature type="domain" description="AMP-binding enzyme C-terminal" evidence="3">
    <location>
        <begin position="469"/>
        <end position="543"/>
    </location>
</feature>
<keyword evidence="1" id="KW-0812">Transmembrane</keyword>
<dbReference type="InterPro" id="IPR042099">
    <property type="entry name" value="ANL_N_sf"/>
</dbReference>
<dbReference type="Gene3D" id="3.30.300.30">
    <property type="match status" value="1"/>
</dbReference>
<protein>
    <submittedName>
        <fullName evidence="4">Fatty acid--CoA ligase</fullName>
    </submittedName>
</protein>
<dbReference type="InterPro" id="IPR000873">
    <property type="entry name" value="AMP-dep_synth/lig_dom"/>
</dbReference>
<name>A0A520S393_9GAMM</name>
<dbReference type="InterPro" id="IPR020845">
    <property type="entry name" value="AMP-binding_CS"/>
</dbReference>
<dbReference type="Proteomes" id="UP000316199">
    <property type="component" value="Unassembled WGS sequence"/>
</dbReference>
<evidence type="ECO:0000313" key="5">
    <source>
        <dbReference type="Proteomes" id="UP000316199"/>
    </source>
</evidence>
<keyword evidence="1" id="KW-0472">Membrane</keyword>
<reference evidence="4 5" key="1">
    <citation type="submission" date="2019-02" db="EMBL/GenBank/DDBJ databases">
        <title>Prokaryotic population dynamics and viral predation in marine succession experiment using metagenomics: the confinement effect.</title>
        <authorList>
            <person name="Haro-Moreno J.M."/>
            <person name="Rodriguez-Valera F."/>
            <person name="Lopez-Perez M."/>
        </authorList>
    </citation>
    <scope>NUCLEOTIDE SEQUENCE [LARGE SCALE GENOMIC DNA]</scope>
    <source>
        <strain evidence="4">MED-G157</strain>
    </source>
</reference>
<evidence type="ECO:0000313" key="4">
    <source>
        <dbReference type="EMBL" id="RZO76940.1"/>
    </source>
</evidence>
<dbReference type="InterPro" id="IPR045851">
    <property type="entry name" value="AMP-bd_C_sf"/>
</dbReference>
<organism evidence="4 5">
    <name type="scientific">OM182 bacterium</name>
    <dbReference type="NCBI Taxonomy" id="2510334"/>
    <lineage>
        <taxon>Bacteria</taxon>
        <taxon>Pseudomonadati</taxon>
        <taxon>Pseudomonadota</taxon>
        <taxon>Gammaproteobacteria</taxon>
        <taxon>OMG group</taxon>
        <taxon>OM182 clade</taxon>
    </lineage>
</organism>
<keyword evidence="1" id="KW-1133">Transmembrane helix</keyword>
<comment type="caution">
    <text evidence="4">The sequence shown here is derived from an EMBL/GenBank/DDBJ whole genome shotgun (WGS) entry which is preliminary data.</text>
</comment>
<dbReference type="InterPro" id="IPR025110">
    <property type="entry name" value="AMP-bd_C"/>
</dbReference>
<gene>
    <name evidence="4" type="ORF">EVA68_02660</name>
</gene>
<dbReference type="GO" id="GO:0016405">
    <property type="term" value="F:CoA-ligase activity"/>
    <property type="evidence" value="ECO:0007669"/>
    <property type="project" value="TreeGrafter"/>
</dbReference>
<evidence type="ECO:0000259" key="2">
    <source>
        <dbReference type="Pfam" id="PF00501"/>
    </source>
</evidence>
<keyword evidence="4" id="KW-0436">Ligase</keyword>
<feature type="transmembrane region" description="Helical" evidence="1">
    <location>
        <begin position="100"/>
        <end position="121"/>
    </location>
</feature>
<dbReference type="PROSITE" id="PS00455">
    <property type="entry name" value="AMP_BINDING"/>
    <property type="match status" value="1"/>
</dbReference>
<proteinExistence type="predicted"/>
<accession>A0A520S393</accession>
<dbReference type="Pfam" id="PF13193">
    <property type="entry name" value="AMP-binding_C"/>
    <property type="match status" value="1"/>
</dbReference>
<dbReference type="Gene3D" id="3.40.50.12780">
    <property type="entry name" value="N-terminal domain of ligase-like"/>
    <property type="match status" value="1"/>
</dbReference>
<feature type="domain" description="AMP-dependent synthetase/ligase" evidence="2">
    <location>
        <begin position="49"/>
        <end position="419"/>
    </location>
</feature>
<dbReference type="EMBL" id="SHAG01000006">
    <property type="protein sequence ID" value="RZO76940.1"/>
    <property type="molecule type" value="Genomic_DNA"/>
</dbReference>
<dbReference type="Pfam" id="PF00501">
    <property type="entry name" value="AMP-binding"/>
    <property type="match status" value="1"/>
</dbReference>
<dbReference type="AlphaFoldDB" id="A0A520S393"/>